<dbReference type="PROSITE" id="PS50198">
    <property type="entry name" value="PPIC_PPIASE_2"/>
    <property type="match status" value="1"/>
</dbReference>
<dbReference type="GO" id="GO:0003755">
    <property type="term" value="F:peptidyl-prolyl cis-trans isomerase activity"/>
    <property type="evidence" value="ECO:0007669"/>
    <property type="project" value="UniProtKB-KW"/>
</dbReference>
<evidence type="ECO:0000259" key="9">
    <source>
        <dbReference type="PROSITE" id="PS50198"/>
    </source>
</evidence>
<dbReference type="Pfam" id="PF13624">
    <property type="entry name" value="SurA_N_3"/>
    <property type="match status" value="1"/>
</dbReference>
<evidence type="ECO:0000256" key="3">
    <source>
        <dbReference type="ARBA" id="ARBA00022729"/>
    </source>
</evidence>
<keyword evidence="3 8" id="KW-0732">Signal</keyword>
<reference evidence="10" key="1">
    <citation type="journal article" date="2015" name="PeerJ">
        <title>First genomic representation of candidate bacterial phylum KSB3 points to enhanced environmental sensing as a trigger of wastewater bulking.</title>
        <authorList>
            <person name="Sekiguchi Y."/>
            <person name="Ohashi A."/>
            <person name="Parks D.H."/>
            <person name="Yamauchi T."/>
            <person name="Tyson G.W."/>
            <person name="Hugenholtz P."/>
        </authorList>
    </citation>
    <scope>NUCLEOTIDE SEQUENCE [LARGE SCALE GENOMIC DNA]</scope>
</reference>
<dbReference type="AlphaFoldDB" id="A0A0S6VZK0"/>
<feature type="chain" id="PRO_5006631594" description="peptidylprolyl isomerase" evidence="8">
    <location>
        <begin position="23"/>
        <end position="342"/>
    </location>
</feature>
<gene>
    <name evidence="10" type="ORF">U14_03940</name>
</gene>
<sequence>MKNVLTALCVCVMAGIAGIAFGEADPNQVLAKVNNEEISQKNVDEIVAVFVMPQFKAQNPDKEMPAEQRQQIEKQILDQLVTERVLLQEAAKLNVAIDQKELADRIAQVKPQRPDLTDEQWTYFLTRDMMIQKLIQQEVISKIVVSDEEVQKFYDEQKARFHEPAQIRASHILILVPQDATPEAKDAAKKKIEGVLAEVNAGKDFAELAKANSEDPGSKDNGGDLDFFPRGAMVKPFEDAAFALKEGEVSGVVETQFGYHIIKKTGEKAERDVPLDEVKDQLKGSLTKQKTNTDVMAWIDNLKKQSTIEMTNAAPQAEATPEAAANPETAATPETKDTTTNQ</sequence>
<name>A0A0S6VZK0_9BACT</name>
<dbReference type="EMBL" id="DF820459">
    <property type="protein sequence ID" value="GAK52685.1"/>
    <property type="molecule type" value="Genomic_DNA"/>
</dbReference>
<evidence type="ECO:0000256" key="1">
    <source>
        <dbReference type="ARBA" id="ARBA00000971"/>
    </source>
</evidence>
<dbReference type="SUPFAM" id="SSF54534">
    <property type="entry name" value="FKBP-like"/>
    <property type="match status" value="1"/>
</dbReference>
<feature type="region of interest" description="Disordered" evidence="7">
    <location>
        <begin position="309"/>
        <end position="342"/>
    </location>
</feature>
<dbReference type="PANTHER" id="PTHR47245">
    <property type="entry name" value="PEPTIDYLPROLYL ISOMERASE"/>
    <property type="match status" value="1"/>
</dbReference>
<dbReference type="InterPro" id="IPR027304">
    <property type="entry name" value="Trigger_fact/SurA_dom_sf"/>
</dbReference>
<comment type="catalytic activity">
    <reaction evidence="1">
        <text>[protein]-peptidylproline (omega=180) = [protein]-peptidylproline (omega=0)</text>
        <dbReference type="Rhea" id="RHEA:16237"/>
        <dbReference type="Rhea" id="RHEA-COMP:10747"/>
        <dbReference type="Rhea" id="RHEA-COMP:10748"/>
        <dbReference type="ChEBI" id="CHEBI:83833"/>
        <dbReference type="ChEBI" id="CHEBI:83834"/>
        <dbReference type="EC" id="5.2.1.8"/>
    </reaction>
</comment>
<dbReference type="EC" id="5.2.1.8" evidence="2"/>
<accession>A0A0S6VZK0</accession>
<feature type="signal peptide" evidence="8">
    <location>
        <begin position="1"/>
        <end position="22"/>
    </location>
</feature>
<proteinExistence type="predicted"/>
<evidence type="ECO:0000313" key="10">
    <source>
        <dbReference type="EMBL" id="GAK52685.1"/>
    </source>
</evidence>
<evidence type="ECO:0000256" key="7">
    <source>
        <dbReference type="SAM" id="MobiDB-lite"/>
    </source>
</evidence>
<dbReference type="InterPro" id="IPR046357">
    <property type="entry name" value="PPIase_dom_sf"/>
</dbReference>
<evidence type="ECO:0000256" key="6">
    <source>
        <dbReference type="PROSITE-ProRule" id="PRU00278"/>
    </source>
</evidence>
<dbReference type="Proteomes" id="UP000030700">
    <property type="component" value="Unassembled WGS sequence"/>
</dbReference>
<feature type="compositionally biased region" description="Low complexity" evidence="7">
    <location>
        <begin position="311"/>
        <end position="342"/>
    </location>
</feature>
<keyword evidence="5 6" id="KW-0413">Isomerase</keyword>
<dbReference type="PANTHER" id="PTHR47245:SF1">
    <property type="entry name" value="FOLDASE PROTEIN PRSA"/>
    <property type="match status" value="1"/>
</dbReference>
<keyword evidence="4 6" id="KW-0697">Rotamase</keyword>
<evidence type="ECO:0000313" key="11">
    <source>
        <dbReference type="Proteomes" id="UP000030700"/>
    </source>
</evidence>
<dbReference type="Pfam" id="PF13616">
    <property type="entry name" value="Rotamase_3"/>
    <property type="match status" value="1"/>
</dbReference>
<dbReference type="InterPro" id="IPR000297">
    <property type="entry name" value="PPIase_PpiC"/>
</dbReference>
<organism evidence="10">
    <name type="scientific">Candidatus Moduliflexus flocculans</name>
    <dbReference type="NCBI Taxonomy" id="1499966"/>
    <lineage>
        <taxon>Bacteria</taxon>
        <taxon>Candidatus Moduliflexota</taxon>
        <taxon>Candidatus Moduliflexia</taxon>
        <taxon>Candidatus Moduliflexales</taxon>
        <taxon>Candidatus Moduliflexaceae</taxon>
    </lineage>
</organism>
<evidence type="ECO:0000256" key="4">
    <source>
        <dbReference type="ARBA" id="ARBA00023110"/>
    </source>
</evidence>
<keyword evidence="11" id="KW-1185">Reference proteome</keyword>
<dbReference type="STRING" id="1499966.U14_03940"/>
<protein>
    <recommendedName>
        <fullName evidence="2">peptidylprolyl isomerase</fullName>
        <ecNumber evidence="2">5.2.1.8</ecNumber>
    </recommendedName>
</protein>
<feature type="domain" description="PpiC" evidence="9">
    <location>
        <begin position="164"/>
        <end position="266"/>
    </location>
</feature>
<evidence type="ECO:0000256" key="8">
    <source>
        <dbReference type="SAM" id="SignalP"/>
    </source>
</evidence>
<dbReference type="InterPro" id="IPR050245">
    <property type="entry name" value="PrsA_foldase"/>
</dbReference>
<evidence type="ECO:0000256" key="5">
    <source>
        <dbReference type="ARBA" id="ARBA00023235"/>
    </source>
</evidence>
<dbReference type="Gene3D" id="1.10.4030.10">
    <property type="entry name" value="Porin chaperone SurA, peptide-binding domain"/>
    <property type="match status" value="1"/>
</dbReference>
<dbReference type="SUPFAM" id="SSF109998">
    <property type="entry name" value="Triger factor/SurA peptide-binding domain-like"/>
    <property type="match status" value="1"/>
</dbReference>
<evidence type="ECO:0000256" key="2">
    <source>
        <dbReference type="ARBA" id="ARBA00013194"/>
    </source>
</evidence>
<dbReference type="Gene3D" id="3.10.50.40">
    <property type="match status" value="1"/>
</dbReference>
<dbReference type="HOGENOM" id="CLU_034646_5_3_0"/>